<evidence type="ECO:0000313" key="5">
    <source>
        <dbReference type="EMBL" id="CAF4154636.1"/>
    </source>
</evidence>
<dbReference type="EMBL" id="CAJNOQ010013088">
    <property type="protein sequence ID" value="CAF1314275.1"/>
    <property type="molecule type" value="Genomic_DNA"/>
</dbReference>
<reference evidence="3" key="1">
    <citation type="submission" date="2021-02" db="EMBL/GenBank/DDBJ databases">
        <authorList>
            <person name="Nowell W R."/>
        </authorList>
    </citation>
    <scope>NUCLEOTIDE SEQUENCE</scope>
</reference>
<protein>
    <submittedName>
        <fullName evidence="3">Uncharacterized protein</fullName>
    </submittedName>
</protein>
<evidence type="ECO:0000313" key="4">
    <source>
        <dbReference type="EMBL" id="CAF3762517.1"/>
    </source>
</evidence>
<dbReference type="Proteomes" id="UP000677228">
    <property type="component" value="Unassembled WGS sequence"/>
</dbReference>
<dbReference type="Proteomes" id="UP000663829">
    <property type="component" value="Unassembled WGS sequence"/>
</dbReference>
<proteinExistence type="predicted"/>
<keyword evidence="6" id="KW-1185">Reference proteome</keyword>
<gene>
    <name evidence="3" type="ORF">GPM918_LOCUS29149</name>
    <name evidence="2" type="ORF">OVA965_LOCUS14148</name>
    <name evidence="5" type="ORF">SRO942_LOCUS29709</name>
    <name evidence="4" type="ORF">TMI583_LOCUS14151</name>
</gene>
<feature type="region of interest" description="Disordered" evidence="1">
    <location>
        <begin position="164"/>
        <end position="187"/>
    </location>
</feature>
<sequence length="228" mass="25966">MSGPPGPPRRPSLLIPHAYWELIKDNDGEQKEYITLTIYTVTEKQGMKRFMHVKTLILPPVKPVKQTPKNPVQIRLTTNNIREREVQIQIAVISGHENSFINSDLEVFDENTGPSNKREKPQACIDYSYLYLAFVLGKGQKIDWSTLCFSNRMRIVPNAELTASLRPQNNRPRKRPASENRKTKLSRKAVQDFKHLDCNTASILNHTITGSVQSDDLFLSTLADIIIV</sequence>
<dbReference type="Proteomes" id="UP000681722">
    <property type="component" value="Unassembled WGS sequence"/>
</dbReference>
<evidence type="ECO:0000313" key="2">
    <source>
        <dbReference type="EMBL" id="CAF0992531.1"/>
    </source>
</evidence>
<comment type="caution">
    <text evidence="3">The sequence shown here is derived from an EMBL/GenBank/DDBJ whole genome shotgun (WGS) entry which is preliminary data.</text>
</comment>
<evidence type="ECO:0000313" key="6">
    <source>
        <dbReference type="Proteomes" id="UP000663829"/>
    </source>
</evidence>
<evidence type="ECO:0000313" key="3">
    <source>
        <dbReference type="EMBL" id="CAF1314275.1"/>
    </source>
</evidence>
<dbReference type="Proteomes" id="UP000682733">
    <property type="component" value="Unassembled WGS sequence"/>
</dbReference>
<dbReference type="EMBL" id="CAJOBC010044188">
    <property type="protein sequence ID" value="CAF4154636.1"/>
    <property type="molecule type" value="Genomic_DNA"/>
</dbReference>
<organism evidence="3 6">
    <name type="scientific">Didymodactylos carnosus</name>
    <dbReference type="NCBI Taxonomy" id="1234261"/>
    <lineage>
        <taxon>Eukaryota</taxon>
        <taxon>Metazoa</taxon>
        <taxon>Spiralia</taxon>
        <taxon>Gnathifera</taxon>
        <taxon>Rotifera</taxon>
        <taxon>Eurotatoria</taxon>
        <taxon>Bdelloidea</taxon>
        <taxon>Philodinida</taxon>
        <taxon>Philodinidae</taxon>
        <taxon>Didymodactylos</taxon>
    </lineage>
</organism>
<evidence type="ECO:0000256" key="1">
    <source>
        <dbReference type="SAM" id="MobiDB-lite"/>
    </source>
</evidence>
<dbReference type="AlphaFoldDB" id="A0A815EPF0"/>
<name>A0A815EPF0_9BILA</name>
<dbReference type="EMBL" id="CAJNOK010006066">
    <property type="protein sequence ID" value="CAF0992531.1"/>
    <property type="molecule type" value="Genomic_DNA"/>
</dbReference>
<accession>A0A815EPF0</accession>
<dbReference type="EMBL" id="CAJOBA010006074">
    <property type="protein sequence ID" value="CAF3762517.1"/>
    <property type="molecule type" value="Genomic_DNA"/>
</dbReference>